<proteinExistence type="predicted"/>
<evidence type="ECO:0000313" key="1">
    <source>
        <dbReference type="EMBL" id="MFD2829375.1"/>
    </source>
</evidence>
<organism evidence="1 2">
    <name type="scientific">Corticicoccus populi</name>
    <dbReference type="NCBI Taxonomy" id="1812821"/>
    <lineage>
        <taxon>Bacteria</taxon>
        <taxon>Bacillati</taxon>
        <taxon>Bacillota</taxon>
        <taxon>Bacilli</taxon>
        <taxon>Bacillales</taxon>
        <taxon>Staphylococcaceae</taxon>
        <taxon>Corticicoccus</taxon>
    </lineage>
</organism>
<dbReference type="Gene3D" id="1.10.3450.10">
    <property type="entry name" value="TTHA0068-like"/>
    <property type="match status" value="1"/>
</dbReference>
<dbReference type="RefSeq" id="WP_377771322.1">
    <property type="nucleotide sequence ID" value="NZ_JBHUOQ010000001.1"/>
</dbReference>
<name>A0ABW5WTX7_9STAP</name>
<dbReference type="Pfam" id="PF03745">
    <property type="entry name" value="DUF309"/>
    <property type="match status" value="1"/>
</dbReference>
<comment type="caution">
    <text evidence="1">The sequence shown here is derived from an EMBL/GenBank/DDBJ whole genome shotgun (WGS) entry which is preliminary data.</text>
</comment>
<accession>A0ABW5WTX7</accession>
<dbReference type="InterPro" id="IPR005500">
    <property type="entry name" value="DUF309"/>
</dbReference>
<reference evidence="2" key="1">
    <citation type="journal article" date="2019" name="Int. J. Syst. Evol. Microbiol.">
        <title>The Global Catalogue of Microorganisms (GCM) 10K type strain sequencing project: providing services to taxonomists for standard genome sequencing and annotation.</title>
        <authorList>
            <consortium name="The Broad Institute Genomics Platform"/>
            <consortium name="The Broad Institute Genome Sequencing Center for Infectious Disease"/>
            <person name="Wu L."/>
            <person name="Ma J."/>
        </authorList>
    </citation>
    <scope>NUCLEOTIDE SEQUENCE [LARGE SCALE GENOMIC DNA]</scope>
    <source>
        <strain evidence="2">KCTC 33575</strain>
    </source>
</reference>
<evidence type="ECO:0000313" key="2">
    <source>
        <dbReference type="Proteomes" id="UP001597519"/>
    </source>
</evidence>
<dbReference type="SUPFAM" id="SSF140663">
    <property type="entry name" value="TTHA0068-like"/>
    <property type="match status" value="1"/>
</dbReference>
<dbReference type="EMBL" id="JBHUOQ010000001">
    <property type="protein sequence ID" value="MFD2829375.1"/>
    <property type="molecule type" value="Genomic_DNA"/>
</dbReference>
<sequence>MHQTHLLNFYNEFIIKQDYFECHEIMEEQWKEKERFTKKDPEVFLILIATAEYHYRRGNLSGAETSYKRALKLFQEAPFILRKYGLSENAVEVFENRLHNINYVNFKVIEFPLSCEYFLMLQELIMPEASPETFKVFIDNLKVLDEQTVHKHKMRDRAPVIAERLQSLKNKNREE</sequence>
<keyword evidence="2" id="KW-1185">Reference proteome</keyword>
<dbReference type="Proteomes" id="UP001597519">
    <property type="component" value="Unassembled WGS sequence"/>
</dbReference>
<gene>
    <name evidence="1" type="ORF">ACFSX4_02780</name>
</gene>
<protein>
    <submittedName>
        <fullName evidence="1">DUF309 domain-containing protein</fullName>
    </submittedName>
</protein>
<dbReference type="InterPro" id="IPR023203">
    <property type="entry name" value="TTHA0068_sf"/>
</dbReference>